<feature type="transmembrane region" description="Helical" evidence="8">
    <location>
        <begin position="7"/>
        <end position="27"/>
    </location>
</feature>
<proteinExistence type="inferred from homology"/>
<dbReference type="Pfam" id="PF01594">
    <property type="entry name" value="AI-2E_transport"/>
    <property type="match status" value="1"/>
</dbReference>
<evidence type="ECO:0000256" key="3">
    <source>
        <dbReference type="ARBA" id="ARBA00022448"/>
    </source>
</evidence>
<name>A0A0F9C9F1_9ZZZZ</name>
<keyword evidence="4" id="KW-1003">Cell membrane</keyword>
<keyword evidence="5 8" id="KW-0812">Transmembrane</keyword>
<evidence type="ECO:0000256" key="5">
    <source>
        <dbReference type="ARBA" id="ARBA00022692"/>
    </source>
</evidence>
<comment type="subcellular location">
    <subcellularLocation>
        <location evidence="1">Cell membrane</location>
        <topology evidence="1">Multi-pass membrane protein</topology>
    </subcellularLocation>
</comment>
<evidence type="ECO:0008006" key="10">
    <source>
        <dbReference type="Google" id="ProtNLM"/>
    </source>
</evidence>
<dbReference type="PANTHER" id="PTHR21716">
    <property type="entry name" value="TRANSMEMBRANE PROTEIN"/>
    <property type="match status" value="1"/>
</dbReference>
<evidence type="ECO:0000256" key="8">
    <source>
        <dbReference type="SAM" id="Phobius"/>
    </source>
</evidence>
<accession>A0A0F9C9F1</accession>
<dbReference type="GO" id="GO:0005886">
    <property type="term" value="C:plasma membrane"/>
    <property type="evidence" value="ECO:0007669"/>
    <property type="project" value="UniProtKB-SubCell"/>
</dbReference>
<feature type="transmembrane region" description="Helical" evidence="8">
    <location>
        <begin position="291"/>
        <end position="318"/>
    </location>
</feature>
<feature type="transmembrane region" description="Helical" evidence="8">
    <location>
        <begin position="255"/>
        <end position="271"/>
    </location>
</feature>
<feature type="transmembrane region" description="Helical" evidence="8">
    <location>
        <begin position="63"/>
        <end position="85"/>
    </location>
</feature>
<feature type="transmembrane region" description="Helical" evidence="8">
    <location>
        <begin position="140"/>
        <end position="159"/>
    </location>
</feature>
<evidence type="ECO:0000256" key="6">
    <source>
        <dbReference type="ARBA" id="ARBA00022989"/>
    </source>
</evidence>
<comment type="similarity">
    <text evidence="2">Belongs to the autoinducer-2 exporter (AI-2E) (TC 2.A.86) family.</text>
</comment>
<evidence type="ECO:0000256" key="1">
    <source>
        <dbReference type="ARBA" id="ARBA00004651"/>
    </source>
</evidence>
<feature type="transmembrane region" description="Helical" evidence="8">
    <location>
        <begin position="33"/>
        <end position="51"/>
    </location>
</feature>
<comment type="caution">
    <text evidence="9">The sequence shown here is derived from an EMBL/GenBank/DDBJ whole genome shotgun (WGS) entry which is preliminary data.</text>
</comment>
<protein>
    <recommendedName>
        <fullName evidence="10">AI-2E family transporter</fullName>
    </recommendedName>
</protein>
<dbReference type="PANTHER" id="PTHR21716:SF53">
    <property type="entry name" value="PERMEASE PERM-RELATED"/>
    <property type="match status" value="1"/>
</dbReference>
<gene>
    <name evidence="9" type="ORF">LCGC14_2349770</name>
</gene>
<reference evidence="9" key="1">
    <citation type="journal article" date="2015" name="Nature">
        <title>Complex archaea that bridge the gap between prokaryotes and eukaryotes.</title>
        <authorList>
            <person name="Spang A."/>
            <person name="Saw J.H."/>
            <person name="Jorgensen S.L."/>
            <person name="Zaremba-Niedzwiedzka K."/>
            <person name="Martijn J."/>
            <person name="Lind A.E."/>
            <person name="van Eijk R."/>
            <person name="Schleper C."/>
            <person name="Guy L."/>
            <person name="Ettema T.J."/>
        </authorList>
    </citation>
    <scope>NUCLEOTIDE SEQUENCE</scope>
</reference>
<evidence type="ECO:0000256" key="4">
    <source>
        <dbReference type="ARBA" id="ARBA00022475"/>
    </source>
</evidence>
<sequence length="337" mass="37029">MIRIEIGWNTIWQILVLVGMLLLLYVAREALGILFVGVIFSLGLDPAVTFLEKRGVHRIIGTILVFLILLLFFATAMFFIIPTAITEAGDFIVYFNDTFSQFFGIGIPEAAIQDINTSLNRAISFITSSNISLGGAISNVFKTIILVVSAIVISFYLSIEKNGPERLLRMVLPQIYEKTALEVFKRFKNKVRHWLLAQLGLSLVIGIIVSVGLWLLGVEYALTLGLLAAVFELVPVIGPIIAGSVALLISLSESFSLALYVLIFFFLVQQLENNILVPLVYRKLARVHPIMVLVALLAGGQAAGFFGMLLAVPIAILVQEVFSYIAERKARDTGLGI</sequence>
<feature type="transmembrane region" description="Helical" evidence="8">
    <location>
        <begin position="222"/>
        <end position="248"/>
    </location>
</feature>
<feature type="transmembrane region" description="Helical" evidence="8">
    <location>
        <begin position="194"/>
        <end position="216"/>
    </location>
</feature>
<evidence type="ECO:0000313" key="9">
    <source>
        <dbReference type="EMBL" id="KKL46023.1"/>
    </source>
</evidence>
<dbReference type="InterPro" id="IPR002549">
    <property type="entry name" value="AI-2E-like"/>
</dbReference>
<dbReference type="EMBL" id="LAZR01034184">
    <property type="protein sequence ID" value="KKL46023.1"/>
    <property type="molecule type" value="Genomic_DNA"/>
</dbReference>
<keyword evidence="6 8" id="KW-1133">Transmembrane helix</keyword>
<keyword evidence="7 8" id="KW-0472">Membrane</keyword>
<evidence type="ECO:0000256" key="2">
    <source>
        <dbReference type="ARBA" id="ARBA00009773"/>
    </source>
</evidence>
<evidence type="ECO:0000256" key="7">
    <source>
        <dbReference type="ARBA" id="ARBA00023136"/>
    </source>
</evidence>
<organism evidence="9">
    <name type="scientific">marine sediment metagenome</name>
    <dbReference type="NCBI Taxonomy" id="412755"/>
    <lineage>
        <taxon>unclassified sequences</taxon>
        <taxon>metagenomes</taxon>
        <taxon>ecological metagenomes</taxon>
    </lineage>
</organism>
<dbReference type="AlphaFoldDB" id="A0A0F9C9F1"/>
<keyword evidence="3" id="KW-0813">Transport</keyword>
<dbReference type="GO" id="GO:0055085">
    <property type="term" value="P:transmembrane transport"/>
    <property type="evidence" value="ECO:0007669"/>
    <property type="project" value="TreeGrafter"/>
</dbReference>